<keyword evidence="2" id="KW-0732">Signal</keyword>
<dbReference type="InterPro" id="IPR036770">
    <property type="entry name" value="Ankyrin_rpt-contain_sf"/>
</dbReference>
<dbReference type="STRING" id="1850246.LPB138_08995"/>
<dbReference type="OrthoDB" id="1374157at2"/>
<dbReference type="SUPFAM" id="SSF48403">
    <property type="entry name" value="Ankyrin repeat"/>
    <property type="match status" value="1"/>
</dbReference>
<dbReference type="InterPro" id="IPR039323">
    <property type="entry name" value="ANKRD_45/46/60"/>
</dbReference>
<dbReference type="EMBL" id="CP017478">
    <property type="protein sequence ID" value="AOW20803.1"/>
    <property type="molecule type" value="Genomic_DNA"/>
</dbReference>
<dbReference type="PANTHER" id="PTHR22677">
    <property type="entry name" value="ANKYRIN REPEAT DOMAIN-CONTAINING PROTEIN 60"/>
    <property type="match status" value="1"/>
</dbReference>
<gene>
    <name evidence="3" type="ORF">LPB138_08995</name>
</gene>
<reference evidence="3 4" key="1">
    <citation type="submission" date="2016-10" db="EMBL/GenBank/DDBJ databases">
        <title>Lutibacter sp. LPB0138, isolated from marine gastropod.</title>
        <authorList>
            <person name="Kim E."/>
            <person name="Yi H."/>
        </authorList>
    </citation>
    <scope>NUCLEOTIDE SEQUENCE [LARGE SCALE GENOMIC DNA]</scope>
    <source>
        <strain evidence="3 4">LPB0138</strain>
    </source>
</reference>
<feature type="repeat" description="ANK" evidence="1">
    <location>
        <begin position="70"/>
        <end position="102"/>
    </location>
</feature>
<proteinExistence type="predicted"/>
<dbReference type="Proteomes" id="UP000176050">
    <property type="component" value="Chromosome"/>
</dbReference>
<accession>A0A1D8P8A1</accession>
<dbReference type="PROSITE" id="PS50297">
    <property type="entry name" value="ANK_REP_REGION"/>
    <property type="match status" value="1"/>
</dbReference>
<dbReference type="InterPro" id="IPR002110">
    <property type="entry name" value="Ankyrin_rpt"/>
</dbReference>
<dbReference type="Pfam" id="PF12796">
    <property type="entry name" value="Ank_2"/>
    <property type="match status" value="1"/>
</dbReference>
<dbReference type="Gene3D" id="1.25.40.20">
    <property type="entry name" value="Ankyrin repeat-containing domain"/>
    <property type="match status" value="1"/>
</dbReference>
<dbReference type="SMART" id="SM00248">
    <property type="entry name" value="ANK"/>
    <property type="match status" value="2"/>
</dbReference>
<organism evidence="3 4">
    <name type="scientific">Urechidicola croceus</name>
    <dbReference type="NCBI Taxonomy" id="1850246"/>
    <lineage>
        <taxon>Bacteria</taxon>
        <taxon>Pseudomonadati</taxon>
        <taxon>Bacteroidota</taxon>
        <taxon>Flavobacteriia</taxon>
        <taxon>Flavobacteriales</taxon>
        <taxon>Flavobacteriaceae</taxon>
        <taxon>Urechidicola</taxon>
    </lineage>
</organism>
<dbReference type="AlphaFoldDB" id="A0A1D8P8A1"/>
<dbReference type="PANTHER" id="PTHR22677:SF4">
    <property type="entry name" value="USHER SYNDROME TYPE-1G PROTEIN-LIKE PROTEIN"/>
    <property type="match status" value="1"/>
</dbReference>
<evidence type="ECO:0000256" key="1">
    <source>
        <dbReference type="PROSITE-ProRule" id="PRU00023"/>
    </source>
</evidence>
<evidence type="ECO:0000313" key="4">
    <source>
        <dbReference type="Proteomes" id="UP000176050"/>
    </source>
</evidence>
<keyword evidence="4" id="KW-1185">Reference proteome</keyword>
<sequence>MKNLLLTSLFILALGLNSNAKNSAVKNNSSSNVLIVQTKVNTFCKLIQMGEYDAVKNLIKTGTNINQKSMGLTPLMYAARQNKTEIVKLLIENGAKLKIKSDKGYTALEYAKMSKANDAFNIIKEALDA</sequence>
<feature type="chain" id="PRO_5009110851" evidence="2">
    <location>
        <begin position="21"/>
        <end position="129"/>
    </location>
</feature>
<feature type="signal peptide" evidence="2">
    <location>
        <begin position="1"/>
        <end position="20"/>
    </location>
</feature>
<dbReference type="KEGG" id="lul:LPB138_08995"/>
<evidence type="ECO:0000313" key="3">
    <source>
        <dbReference type="EMBL" id="AOW20803.1"/>
    </source>
</evidence>
<name>A0A1D8P8A1_9FLAO</name>
<dbReference type="RefSeq" id="WP_070236967.1">
    <property type="nucleotide sequence ID" value="NZ_CP017478.1"/>
</dbReference>
<keyword evidence="1" id="KW-0040">ANK repeat</keyword>
<dbReference type="PROSITE" id="PS50088">
    <property type="entry name" value="ANK_REPEAT"/>
    <property type="match status" value="1"/>
</dbReference>
<evidence type="ECO:0000256" key="2">
    <source>
        <dbReference type="SAM" id="SignalP"/>
    </source>
</evidence>
<protein>
    <submittedName>
        <fullName evidence="3">Uncharacterized protein</fullName>
    </submittedName>
</protein>